<evidence type="ECO:0000256" key="1">
    <source>
        <dbReference type="SAM" id="MobiDB-lite"/>
    </source>
</evidence>
<gene>
    <name evidence="3" type="ORF">BDN70DRAFT_881047</name>
</gene>
<dbReference type="AlphaFoldDB" id="A0A9P6CSP8"/>
<organism evidence="3 4">
    <name type="scientific">Pholiota conissans</name>
    <dbReference type="NCBI Taxonomy" id="109636"/>
    <lineage>
        <taxon>Eukaryota</taxon>
        <taxon>Fungi</taxon>
        <taxon>Dikarya</taxon>
        <taxon>Basidiomycota</taxon>
        <taxon>Agaricomycotina</taxon>
        <taxon>Agaricomycetes</taxon>
        <taxon>Agaricomycetidae</taxon>
        <taxon>Agaricales</taxon>
        <taxon>Agaricineae</taxon>
        <taxon>Strophariaceae</taxon>
        <taxon>Pholiota</taxon>
    </lineage>
</organism>
<dbReference type="EMBL" id="MU155257">
    <property type="protein sequence ID" value="KAF9477562.1"/>
    <property type="molecule type" value="Genomic_DNA"/>
</dbReference>
<name>A0A9P6CSP8_9AGAR</name>
<keyword evidence="4" id="KW-1185">Reference proteome</keyword>
<accession>A0A9P6CSP8</accession>
<dbReference type="Proteomes" id="UP000807469">
    <property type="component" value="Unassembled WGS sequence"/>
</dbReference>
<proteinExistence type="predicted"/>
<dbReference type="OrthoDB" id="5569250at2759"/>
<feature type="compositionally biased region" description="Basic and acidic residues" evidence="1">
    <location>
        <begin position="13"/>
        <end position="27"/>
    </location>
</feature>
<dbReference type="PANTHER" id="PTHR38248">
    <property type="entry name" value="FUNK1 6"/>
    <property type="match status" value="1"/>
</dbReference>
<feature type="domain" description="Fungal-type protein kinase" evidence="2">
    <location>
        <begin position="41"/>
        <end position="195"/>
    </location>
</feature>
<reference evidence="3" key="1">
    <citation type="submission" date="2020-11" db="EMBL/GenBank/DDBJ databases">
        <authorList>
            <consortium name="DOE Joint Genome Institute"/>
            <person name="Ahrendt S."/>
            <person name="Riley R."/>
            <person name="Andreopoulos W."/>
            <person name="Labutti K."/>
            <person name="Pangilinan J."/>
            <person name="Ruiz-Duenas F.J."/>
            <person name="Barrasa J.M."/>
            <person name="Sanchez-Garcia M."/>
            <person name="Camarero S."/>
            <person name="Miyauchi S."/>
            <person name="Serrano A."/>
            <person name="Linde D."/>
            <person name="Babiker R."/>
            <person name="Drula E."/>
            <person name="Ayuso-Fernandez I."/>
            <person name="Pacheco R."/>
            <person name="Padilla G."/>
            <person name="Ferreira P."/>
            <person name="Barriuso J."/>
            <person name="Kellner H."/>
            <person name="Castanera R."/>
            <person name="Alfaro M."/>
            <person name="Ramirez L."/>
            <person name="Pisabarro A.G."/>
            <person name="Kuo A."/>
            <person name="Tritt A."/>
            <person name="Lipzen A."/>
            <person name="He G."/>
            <person name="Yan M."/>
            <person name="Ng V."/>
            <person name="Cullen D."/>
            <person name="Martin F."/>
            <person name="Rosso M.-N."/>
            <person name="Henrissat B."/>
            <person name="Hibbett D."/>
            <person name="Martinez A.T."/>
            <person name="Grigoriev I.V."/>
        </authorList>
    </citation>
    <scope>NUCLEOTIDE SEQUENCE</scope>
    <source>
        <strain evidence="3">CIRM-BRFM 674</strain>
    </source>
</reference>
<evidence type="ECO:0000313" key="4">
    <source>
        <dbReference type="Proteomes" id="UP000807469"/>
    </source>
</evidence>
<evidence type="ECO:0000259" key="2">
    <source>
        <dbReference type="Pfam" id="PF17667"/>
    </source>
</evidence>
<dbReference type="PANTHER" id="PTHR38248:SF2">
    <property type="entry name" value="FUNK1 11"/>
    <property type="match status" value="1"/>
</dbReference>
<protein>
    <recommendedName>
        <fullName evidence="2">Fungal-type protein kinase domain-containing protein</fullName>
    </recommendedName>
</protein>
<feature type="region of interest" description="Disordered" evidence="1">
    <location>
        <begin position="1"/>
        <end position="40"/>
    </location>
</feature>
<evidence type="ECO:0000313" key="3">
    <source>
        <dbReference type="EMBL" id="KAF9477562.1"/>
    </source>
</evidence>
<dbReference type="Pfam" id="PF17667">
    <property type="entry name" value="Pkinase_fungal"/>
    <property type="match status" value="1"/>
</dbReference>
<dbReference type="InterPro" id="IPR011009">
    <property type="entry name" value="Kinase-like_dom_sf"/>
</dbReference>
<dbReference type="SUPFAM" id="SSF56112">
    <property type="entry name" value="Protein kinase-like (PK-like)"/>
    <property type="match status" value="1"/>
</dbReference>
<sequence length="282" mass="32107">MSVVANLSEDCEDKFSCSDPATRRPEGETSEQNTEVAEESTESMLKHVPNVPLYQCFPATPPLETRPAEHLDQGVDEKRALQVLVTEEFYPITQLKDADSFITAIRQVFEYYRRLYEEAHLMHGDVTLNSIMYRKQNGQINGVLRDYDLSLFCNISKDRSNSLQRTGTKSYVAIDLLKENPISHFYRHDLESLFYGVVILTSRYHDGREIDNAPYADWFTLGSKYLKSQKISLISGPQEEVMLTPSFEKLVRPYDDVSGRVSSKTHTSRCATPGNSNGCRVI</sequence>
<dbReference type="InterPro" id="IPR040976">
    <property type="entry name" value="Pkinase_fungal"/>
</dbReference>
<comment type="caution">
    <text evidence="3">The sequence shown here is derived from an EMBL/GenBank/DDBJ whole genome shotgun (WGS) entry which is preliminary data.</text>
</comment>